<keyword evidence="4" id="KW-1185">Reference proteome</keyword>
<feature type="region of interest" description="Disordered" evidence="1">
    <location>
        <begin position="333"/>
        <end position="353"/>
    </location>
</feature>
<proteinExistence type="predicted"/>
<feature type="compositionally biased region" description="Basic and acidic residues" evidence="1">
    <location>
        <begin position="401"/>
        <end position="410"/>
    </location>
</feature>
<evidence type="ECO:0000256" key="1">
    <source>
        <dbReference type="SAM" id="MobiDB-lite"/>
    </source>
</evidence>
<name>A0A8B8ACN4_CRAVI</name>
<feature type="region of interest" description="Disordered" evidence="1">
    <location>
        <begin position="398"/>
        <end position="438"/>
    </location>
</feature>
<reference evidence="5" key="1">
    <citation type="submission" date="2025-08" db="UniProtKB">
        <authorList>
            <consortium name="RefSeq"/>
        </authorList>
    </citation>
    <scope>IDENTIFICATION</scope>
    <source>
        <tissue evidence="5">Whole sample</tissue>
    </source>
</reference>
<organism evidence="4 5">
    <name type="scientific">Crassostrea virginica</name>
    <name type="common">Eastern oyster</name>
    <dbReference type="NCBI Taxonomy" id="6565"/>
    <lineage>
        <taxon>Eukaryota</taxon>
        <taxon>Metazoa</taxon>
        <taxon>Spiralia</taxon>
        <taxon>Lophotrochozoa</taxon>
        <taxon>Mollusca</taxon>
        <taxon>Bivalvia</taxon>
        <taxon>Autobranchia</taxon>
        <taxon>Pteriomorphia</taxon>
        <taxon>Ostreida</taxon>
        <taxon>Ostreoidea</taxon>
        <taxon>Ostreidae</taxon>
        <taxon>Crassostrea</taxon>
    </lineage>
</organism>
<evidence type="ECO:0000313" key="4">
    <source>
        <dbReference type="Proteomes" id="UP000694844"/>
    </source>
</evidence>
<gene>
    <name evidence="5" type="primary">LOC111101006</name>
</gene>
<feature type="signal peptide" evidence="3">
    <location>
        <begin position="1"/>
        <end position="21"/>
    </location>
</feature>
<dbReference type="AlphaFoldDB" id="A0A8B8ACN4"/>
<feature type="chain" id="PRO_5034165438" evidence="3">
    <location>
        <begin position="22"/>
        <end position="546"/>
    </location>
</feature>
<accession>A0A8B8ACN4</accession>
<evidence type="ECO:0000256" key="2">
    <source>
        <dbReference type="SAM" id="Phobius"/>
    </source>
</evidence>
<keyword evidence="2" id="KW-0472">Membrane</keyword>
<evidence type="ECO:0000313" key="5">
    <source>
        <dbReference type="RefSeq" id="XP_022288920.1"/>
    </source>
</evidence>
<keyword evidence="2" id="KW-1133">Transmembrane helix</keyword>
<dbReference type="GeneID" id="111101006"/>
<feature type="transmembrane region" description="Helical" evidence="2">
    <location>
        <begin position="368"/>
        <end position="393"/>
    </location>
</feature>
<protein>
    <submittedName>
        <fullName evidence="5">Uncharacterized protein LOC111101006 isoform X3</fullName>
    </submittedName>
</protein>
<keyword evidence="3" id="KW-0732">Signal</keyword>
<keyword evidence="2" id="KW-0812">Transmembrane</keyword>
<sequence>MARSSFVFLCMIWSSHDAVTCQKNKTVTILLNQTLSWANGLKECHNRNGTLVSEEEAKLLERNGWSDGNQPERDYWTGTHQYLSDWLGTLGWEYESKIREVASSSVEMEISSPGACQELCSTQLFAIAGGSTCFCVPTSQQSNFTVNTARVLNWTTCDNPDTPDTCGGVHPGGLGIASLYGDSANSGVRVVASQNGNCATARCDGNSLYTMFKSQNCQINMNSFCTSSRTVQSTWDQVYRTCLNDSSLIATSSSLSLCAVFIQGSRTRNSDYWIGHKRQFYSRTDKGDNVNLSLVQKCQSCNSTGSCTFQTQCNSVQKLVLCTVPFSEETTTKVTDPPTDTFTTAPPGQTTTGETITAVRKPEAPFPLLPVLIAVGGSLVVTVILILTTVTCCRRRRKKETNKEKTKHGTELSTAPTQSADRNLERNPQGQPTSDKDAYEYLDHSELSWSKEGVCDISARPDIQNIYHVIETNNTIPESESNVYDVSSPQGDHNEDVYNHLRETFPAAQSDNVYDVGGSPDTPEQGIYNHLHVDTTKNSDDHYALN</sequence>
<evidence type="ECO:0000256" key="3">
    <source>
        <dbReference type="SAM" id="SignalP"/>
    </source>
</evidence>
<dbReference type="Proteomes" id="UP000694844">
    <property type="component" value="Chromosome 6"/>
</dbReference>
<feature type="compositionally biased region" description="Polar residues" evidence="1">
    <location>
        <begin position="411"/>
        <end position="433"/>
    </location>
</feature>
<dbReference type="OrthoDB" id="6206912at2759"/>
<dbReference type="RefSeq" id="XP_022288920.1">
    <property type="nucleotide sequence ID" value="XM_022433212.1"/>
</dbReference>